<protein>
    <submittedName>
        <fullName evidence="2">DUF2384 domain-containing protein</fullName>
    </submittedName>
</protein>
<dbReference type="AlphaFoldDB" id="A0A5R9PBB8"/>
<dbReference type="Pfam" id="PF09722">
    <property type="entry name" value="Xre_MbcA_ParS_C"/>
    <property type="match status" value="1"/>
</dbReference>
<dbReference type="InterPro" id="IPR024467">
    <property type="entry name" value="Xre/MbcA/ParS-like_toxin-bd"/>
</dbReference>
<sequence>MSPGQQRPLFGWPDQRTLDSWRRGDCAHAPRDVLIRISYVLGIYTALHTIFPNELQADGWMMCPSSAPLFAGQSAIDPVAEEGVDGMAAVRKYLDARLN</sequence>
<evidence type="ECO:0000313" key="3">
    <source>
        <dbReference type="Proteomes" id="UP000308508"/>
    </source>
</evidence>
<organism evidence="2 3">
    <name type="scientific">Thermomonas fusca</name>
    <dbReference type="NCBI Taxonomy" id="215690"/>
    <lineage>
        <taxon>Bacteria</taxon>
        <taxon>Pseudomonadati</taxon>
        <taxon>Pseudomonadota</taxon>
        <taxon>Gammaproteobacteria</taxon>
        <taxon>Lysobacterales</taxon>
        <taxon>Lysobacteraceae</taxon>
        <taxon>Thermomonas</taxon>
    </lineage>
</organism>
<reference evidence="2 3" key="1">
    <citation type="submission" date="2019-04" db="EMBL/GenBank/DDBJ databases">
        <authorList>
            <person name="Grouzdev D.S."/>
            <person name="Nazina T.N."/>
        </authorList>
    </citation>
    <scope>NUCLEOTIDE SEQUENCE [LARGE SCALE GENOMIC DNA]</scope>
    <source>
        <strain evidence="2 3">SHC 3-19</strain>
    </source>
</reference>
<gene>
    <name evidence="2" type="ORF">E5S66_13250</name>
</gene>
<evidence type="ECO:0000313" key="2">
    <source>
        <dbReference type="EMBL" id="TLX20765.1"/>
    </source>
</evidence>
<accession>A0A5R9PBB8</accession>
<comment type="caution">
    <text evidence="2">The sequence shown here is derived from an EMBL/GenBank/DDBJ whole genome shotgun (WGS) entry which is preliminary data.</text>
</comment>
<evidence type="ECO:0000259" key="1">
    <source>
        <dbReference type="Pfam" id="PF09722"/>
    </source>
</evidence>
<name>A0A5R9PBB8_9GAMM</name>
<proteinExistence type="predicted"/>
<feature type="domain" description="Antitoxin Xre/MbcA/ParS-like toxin-binding" evidence="1">
    <location>
        <begin position="46"/>
        <end position="96"/>
    </location>
</feature>
<dbReference type="EMBL" id="SROY01000008">
    <property type="protein sequence ID" value="TLX20765.1"/>
    <property type="molecule type" value="Genomic_DNA"/>
</dbReference>
<dbReference type="Proteomes" id="UP000308508">
    <property type="component" value="Unassembled WGS sequence"/>
</dbReference>
<keyword evidence="3" id="KW-1185">Reference proteome</keyword>